<dbReference type="SMART" id="SM00382">
    <property type="entry name" value="AAA"/>
    <property type="match status" value="1"/>
</dbReference>
<dbReference type="Proteomes" id="UP000234479">
    <property type="component" value="Unassembled WGS sequence"/>
</dbReference>
<accession>A0A2N5CYC5</accession>
<evidence type="ECO:0000259" key="9">
    <source>
        <dbReference type="PROSITE" id="PS50929"/>
    </source>
</evidence>
<comment type="subcellular location">
    <subcellularLocation>
        <location evidence="1">Cell membrane</location>
        <topology evidence="1">Multi-pass membrane protein</topology>
    </subcellularLocation>
</comment>
<dbReference type="PANTHER" id="PTHR43394">
    <property type="entry name" value="ATP-DEPENDENT PERMEASE MDL1, MITOCHONDRIAL"/>
    <property type="match status" value="1"/>
</dbReference>
<dbReference type="SUPFAM" id="SSF52540">
    <property type="entry name" value="P-loop containing nucleoside triphosphate hydrolases"/>
    <property type="match status" value="1"/>
</dbReference>
<dbReference type="GO" id="GO:0030253">
    <property type="term" value="P:protein secretion by the type I secretion system"/>
    <property type="evidence" value="ECO:0007669"/>
    <property type="project" value="InterPro"/>
</dbReference>
<dbReference type="InterPro" id="IPR011527">
    <property type="entry name" value="ABC1_TM_dom"/>
</dbReference>
<feature type="transmembrane region" description="Helical" evidence="7">
    <location>
        <begin position="20"/>
        <end position="44"/>
    </location>
</feature>
<dbReference type="PROSITE" id="PS50929">
    <property type="entry name" value="ABC_TM1F"/>
    <property type="match status" value="1"/>
</dbReference>
<dbReference type="AlphaFoldDB" id="A0A2N5CYC5"/>
<dbReference type="InterPro" id="IPR017871">
    <property type="entry name" value="ABC_transporter-like_CS"/>
</dbReference>
<feature type="domain" description="ABC transporter" evidence="8">
    <location>
        <begin position="323"/>
        <end position="564"/>
    </location>
</feature>
<keyword evidence="6 7" id="KW-0472">Membrane</keyword>
<keyword evidence="3" id="KW-0547">Nucleotide-binding</keyword>
<dbReference type="InterPro" id="IPR003439">
    <property type="entry name" value="ABC_transporter-like_ATP-bd"/>
</dbReference>
<evidence type="ECO:0000259" key="8">
    <source>
        <dbReference type="PROSITE" id="PS50893"/>
    </source>
</evidence>
<dbReference type="InterPro" id="IPR036640">
    <property type="entry name" value="ABC1_TM_sf"/>
</dbReference>
<protein>
    <submittedName>
        <fullName evidence="10">Type I secretion system permease/ATPase</fullName>
    </submittedName>
</protein>
<keyword evidence="11" id="KW-1185">Reference proteome</keyword>
<dbReference type="OrthoDB" id="9787557at2"/>
<keyword evidence="2 7" id="KW-0812">Transmembrane</keyword>
<dbReference type="PANTHER" id="PTHR43394:SF1">
    <property type="entry name" value="ATP-BINDING CASSETTE SUB-FAMILY B MEMBER 10, MITOCHONDRIAL"/>
    <property type="match status" value="1"/>
</dbReference>
<dbReference type="GO" id="GO:0015421">
    <property type="term" value="F:ABC-type oligopeptide transporter activity"/>
    <property type="evidence" value="ECO:0007669"/>
    <property type="project" value="TreeGrafter"/>
</dbReference>
<dbReference type="EMBL" id="PJRS01000049">
    <property type="protein sequence ID" value="PLR18813.1"/>
    <property type="molecule type" value="Genomic_DNA"/>
</dbReference>
<gene>
    <name evidence="10" type="ORF">SGCZBJ_24555</name>
</gene>
<dbReference type="Pfam" id="PF00664">
    <property type="entry name" value="ABC_membrane"/>
    <property type="match status" value="1"/>
</dbReference>
<feature type="transmembrane region" description="Helical" evidence="7">
    <location>
        <begin position="56"/>
        <end position="76"/>
    </location>
</feature>
<dbReference type="NCBIfam" id="TIGR01842">
    <property type="entry name" value="type_I_sec_PrtD"/>
    <property type="match status" value="1"/>
</dbReference>
<dbReference type="Gene3D" id="1.20.1560.10">
    <property type="entry name" value="ABC transporter type 1, transmembrane domain"/>
    <property type="match status" value="1"/>
</dbReference>
<dbReference type="Pfam" id="PF00005">
    <property type="entry name" value="ABC_tran"/>
    <property type="match status" value="1"/>
</dbReference>
<reference evidence="10 11" key="1">
    <citation type="submission" date="2017-12" db="EMBL/GenBank/DDBJ databases">
        <title>The genome sequence of Caulobacter sp. 410.</title>
        <authorList>
            <person name="Gao J."/>
            <person name="Mao X."/>
            <person name="Sun J."/>
        </authorList>
    </citation>
    <scope>NUCLEOTIDE SEQUENCE [LARGE SCALE GENOMIC DNA]</scope>
    <source>
        <strain evidence="10 11">410</strain>
    </source>
</reference>
<dbReference type="PROSITE" id="PS50893">
    <property type="entry name" value="ABC_TRANSPORTER_2"/>
    <property type="match status" value="1"/>
</dbReference>
<dbReference type="PROSITE" id="PS00211">
    <property type="entry name" value="ABC_TRANSPORTER_1"/>
    <property type="match status" value="1"/>
</dbReference>
<keyword evidence="5 7" id="KW-1133">Transmembrane helix</keyword>
<keyword evidence="4" id="KW-0067">ATP-binding</keyword>
<sequence length="569" mass="59732">MKSFSFPLADVLRACRTHFVATAIFSALLNLLYLAPTLFMLQVYDRVVPTSGHLTLLYLTVVMAFALGTLAALDLVRARLMTLAGLRLDRLLAPVILRRLIASRAGSAQGMRDFDVLRQALSGPTALAILDAPWAPIYVIIAFVVHPAIGALALAGSILLFGLALLNERATKASAKGAMESQAAAYAAQDAAARNAEVVRALGMQRAMEARQLDQRSLGLDLAARAQMAGGGYVAVTKFVRLALQSLALALGAWLAIERQISSGAIIASSVLISRALQPVEQIVGAWGVVNQARNALSNILALLDTSGDRPTGTTLPIPNGDVRLEQVMVRSREGQFLLRGVSLNLVPGEILGVLGPSGAGKTTLAKIAAGALTPDAGTVRIDQASYADWEPDRLGRLIGYLPQEPSLMAGSVRDNISRFAGAVGDDQGLIDTETVNAAKSAGVHELILRLPHGYDTELGLSGRGLSAGQAQRIALARALYGAPSVLILDEPNSALDGEGEAALANALIDARKRGCAIMIVAHRSGILGIADRLAVLREGQIEKVGPRDKVIAELNAMAGGPKPKAVKP</sequence>
<evidence type="ECO:0000256" key="2">
    <source>
        <dbReference type="ARBA" id="ARBA00022692"/>
    </source>
</evidence>
<evidence type="ECO:0000256" key="3">
    <source>
        <dbReference type="ARBA" id="ARBA00022741"/>
    </source>
</evidence>
<evidence type="ECO:0000256" key="7">
    <source>
        <dbReference type="SAM" id="Phobius"/>
    </source>
</evidence>
<evidence type="ECO:0000256" key="1">
    <source>
        <dbReference type="ARBA" id="ARBA00004651"/>
    </source>
</evidence>
<dbReference type="InterPro" id="IPR027417">
    <property type="entry name" value="P-loop_NTPase"/>
</dbReference>
<evidence type="ECO:0000256" key="4">
    <source>
        <dbReference type="ARBA" id="ARBA00022840"/>
    </source>
</evidence>
<dbReference type="Gene3D" id="3.40.50.300">
    <property type="entry name" value="P-loop containing nucleotide triphosphate hydrolases"/>
    <property type="match status" value="1"/>
</dbReference>
<evidence type="ECO:0000256" key="5">
    <source>
        <dbReference type="ARBA" id="ARBA00022989"/>
    </source>
</evidence>
<proteinExistence type="predicted"/>
<dbReference type="GO" id="GO:0016887">
    <property type="term" value="F:ATP hydrolysis activity"/>
    <property type="evidence" value="ECO:0007669"/>
    <property type="project" value="InterPro"/>
</dbReference>
<name>A0A2N5CYC5_9CAUL</name>
<dbReference type="GO" id="GO:0005524">
    <property type="term" value="F:ATP binding"/>
    <property type="evidence" value="ECO:0007669"/>
    <property type="project" value="UniProtKB-KW"/>
</dbReference>
<dbReference type="RefSeq" id="WP_101720525.1">
    <property type="nucleotide sequence ID" value="NZ_PJRS01000049.1"/>
</dbReference>
<dbReference type="InterPro" id="IPR010128">
    <property type="entry name" value="ATPase_T1SS_PrtD-like"/>
</dbReference>
<feature type="domain" description="ABC transmembrane type-1" evidence="9">
    <location>
        <begin position="20"/>
        <end position="292"/>
    </location>
</feature>
<evidence type="ECO:0000313" key="11">
    <source>
        <dbReference type="Proteomes" id="UP000234479"/>
    </source>
</evidence>
<evidence type="ECO:0000256" key="6">
    <source>
        <dbReference type="ARBA" id="ARBA00023136"/>
    </source>
</evidence>
<comment type="caution">
    <text evidence="10">The sequence shown here is derived from an EMBL/GenBank/DDBJ whole genome shotgun (WGS) entry which is preliminary data.</text>
</comment>
<dbReference type="InterPro" id="IPR039421">
    <property type="entry name" value="Type_1_exporter"/>
</dbReference>
<organism evidence="10 11">
    <name type="scientific">Caulobacter zeae</name>
    <dbReference type="NCBI Taxonomy" id="2055137"/>
    <lineage>
        <taxon>Bacteria</taxon>
        <taxon>Pseudomonadati</taxon>
        <taxon>Pseudomonadota</taxon>
        <taxon>Alphaproteobacteria</taxon>
        <taxon>Caulobacterales</taxon>
        <taxon>Caulobacteraceae</taxon>
        <taxon>Caulobacter</taxon>
    </lineage>
</organism>
<evidence type="ECO:0000313" key="10">
    <source>
        <dbReference type="EMBL" id="PLR18813.1"/>
    </source>
</evidence>
<dbReference type="SUPFAM" id="SSF90123">
    <property type="entry name" value="ABC transporter transmembrane region"/>
    <property type="match status" value="1"/>
</dbReference>
<feature type="transmembrane region" description="Helical" evidence="7">
    <location>
        <begin position="137"/>
        <end position="166"/>
    </location>
</feature>
<dbReference type="InterPro" id="IPR003593">
    <property type="entry name" value="AAA+_ATPase"/>
</dbReference>
<dbReference type="GO" id="GO:0030256">
    <property type="term" value="C:type I protein secretion system complex"/>
    <property type="evidence" value="ECO:0007669"/>
    <property type="project" value="InterPro"/>
</dbReference>
<dbReference type="GO" id="GO:0005886">
    <property type="term" value="C:plasma membrane"/>
    <property type="evidence" value="ECO:0007669"/>
    <property type="project" value="UniProtKB-SubCell"/>
</dbReference>